<organism evidence="2 3">
    <name type="scientific">Streptomyces viridosporus T7A</name>
    <dbReference type="NCBI Taxonomy" id="665577"/>
    <lineage>
        <taxon>Bacteria</taxon>
        <taxon>Bacillati</taxon>
        <taxon>Actinomycetota</taxon>
        <taxon>Actinomycetes</taxon>
        <taxon>Kitasatosporales</taxon>
        <taxon>Streptomycetaceae</taxon>
        <taxon>Streptomyces</taxon>
    </lineage>
</organism>
<dbReference type="RefSeq" id="WP_004988473.1">
    <property type="nucleotide sequence ID" value="NZ_CP023700.1"/>
</dbReference>
<dbReference type="Proteomes" id="UP000327143">
    <property type="component" value="Chromosome"/>
</dbReference>
<protein>
    <submittedName>
        <fullName evidence="2">STAS domain-containing protein</fullName>
    </submittedName>
</protein>
<dbReference type="Gene3D" id="3.30.750.24">
    <property type="entry name" value="STAS domain"/>
    <property type="match status" value="1"/>
</dbReference>
<evidence type="ECO:0000313" key="3">
    <source>
        <dbReference type="Proteomes" id="UP000327143"/>
    </source>
</evidence>
<feature type="domain" description="STAS" evidence="1">
    <location>
        <begin position="17"/>
        <end position="104"/>
    </location>
</feature>
<dbReference type="SUPFAM" id="SSF52091">
    <property type="entry name" value="SpoIIaa-like"/>
    <property type="match status" value="1"/>
</dbReference>
<keyword evidence="3" id="KW-1185">Reference proteome</keyword>
<evidence type="ECO:0000313" key="2">
    <source>
        <dbReference type="EMBL" id="QEU85610.1"/>
    </source>
</evidence>
<reference evidence="2 3" key="1">
    <citation type="submission" date="2017-09" db="EMBL/GenBank/DDBJ databases">
        <authorList>
            <person name="Lee N."/>
            <person name="Cho B.-K."/>
        </authorList>
    </citation>
    <scope>NUCLEOTIDE SEQUENCE [LARGE SCALE GENOMIC DNA]</scope>
    <source>
        <strain evidence="2 3">ATCC 39115</strain>
    </source>
</reference>
<sequence length="118" mass="12834">MLGTGRQAPHGSGTSVPFLTVRPLDGCRGVRAAGEVGLATHTVWERALERAVREGEDVYHLELSEVTFVDVAGADALVAAAERLGDGRRFVVRRPPPALRRVLEMFWPDLPTIEVSMS</sequence>
<name>A0ABX6AED6_STRVD</name>
<dbReference type="PROSITE" id="PS50801">
    <property type="entry name" value="STAS"/>
    <property type="match status" value="1"/>
</dbReference>
<gene>
    <name evidence="2" type="ORF">CP969_13455</name>
</gene>
<dbReference type="InterPro" id="IPR002645">
    <property type="entry name" value="STAS_dom"/>
</dbReference>
<dbReference type="InterPro" id="IPR036513">
    <property type="entry name" value="STAS_dom_sf"/>
</dbReference>
<dbReference type="Pfam" id="PF13466">
    <property type="entry name" value="STAS_2"/>
    <property type="match status" value="1"/>
</dbReference>
<accession>A0ABX6AED6</accession>
<proteinExistence type="predicted"/>
<dbReference type="InterPro" id="IPR058548">
    <property type="entry name" value="MlaB-like_STAS"/>
</dbReference>
<dbReference type="EMBL" id="CP023700">
    <property type="protein sequence ID" value="QEU85610.1"/>
    <property type="molecule type" value="Genomic_DNA"/>
</dbReference>
<evidence type="ECO:0000259" key="1">
    <source>
        <dbReference type="PROSITE" id="PS50801"/>
    </source>
</evidence>